<protein>
    <submittedName>
        <fullName evidence="1">Uncharacterized protein</fullName>
    </submittedName>
</protein>
<dbReference type="RefSeq" id="WP_028541348.1">
    <property type="nucleotide sequence ID" value="NZ_CP011512.1"/>
</dbReference>
<comment type="caution">
    <text evidence="1">The sequence shown here is derived from an EMBL/GenBank/DDBJ whole genome shotgun (WGS) entry which is preliminary data.</text>
</comment>
<evidence type="ECO:0000313" key="1">
    <source>
        <dbReference type="EMBL" id="MDR6780873.1"/>
    </source>
</evidence>
<dbReference type="Proteomes" id="UP001266807">
    <property type="component" value="Unassembled WGS sequence"/>
</dbReference>
<dbReference type="EMBL" id="JAVDUG010000010">
    <property type="protein sequence ID" value="MDR6780873.1"/>
    <property type="molecule type" value="Genomic_DNA"/>
</dbReference>
<keyword evidence="2" id="KW-1185">Reference proteome</keyword>
<gene>
    <name evidence="1" type="ORF">J2W98_005181</name>
</gene>
<accession>A0ABU1QMS3</accession>
<reference evidence="1 2" key="1">
    <citation type="submission" date="2023-07" db="EMBL/GenBank/DDBJ databases">
        <title>Sorghum-associated microbial communities from plants grown in Nebraska, USA.</title>
        <authorList>
            <person name="Schachtman D."/>
        </authorList>
    </citation>
    <scope>NUCLEOTIDE SEQUENCE [LARGE SCALE GENOMIC DNA]</scope>
    <source>
        <strain evidence="1 2">BE143</strain>
    </source>
</reference>
<organism evidence="1 2">
    <name type="scientific">Paenibacillus peoriae</name>
    <dbReference type="NCBI Taxonomy" id="59893"/>
    <lineage>
        <taxon>Bacteria</taxon>
        <taxon>Bacillati</taxon>
        <taxon>Bacillota</taxon>
        <taxon>Bacilli</taxon>
        <taxon>Bacillales</taxon>
        <taxon>Paenibacillaceae</taxon>
        <taxon>Paenibacillus</taxon>
    </lineage>
</organism>
<proteinExistence type="predicted"/>
<sequence length="74" mass="8858">MFKSYVNNEQFNLQINRFINDYYQEDDQYVPISRLAQIQQELINAASITPKYLLKKQVVAGHRELAFNEMKKFI</sequence>
<name>A0ABU1QMS3_9BACL</name>
<evidence type="ECO:0000313" key="2">
    <source>
        <dbReference type="Proteomes" id="UP001266807"/>
    </source>
</evidence>